<sequence length="256" mass="26774">MRKLKTKAQGAFLALLLVLLVLTGCSGTSPPQGDSGKNGPLPTEESAAESTRPEPGEDTETETQTETQTETEAGASPDAPGNPAQDAADGNTADGNTADGKTETGDPAQENTGAANDPDTTAQPEPKAPDTTAANSPEPTTQPTVTITIQGPVGTPPLRTAAPVALRQGDTVLDLLQRMAKEQRLHLSVRGSGRAGYVEAIDNLYEFDQGPGSGWMYSVNGAFPDRSSGEWEPEDGDTVVWWYTLDAGKDVREAQP</sequence>
<comment type="caution">
    <text evidence="4">The sequence shown here is derived from an EMBL/GenBank/DDBJ whole genome shotgun (WGS) entry which is preliminary data.</text>
</comment>
<feature type="domain" description="Transcobalamin-like C-terminal" evidence="3">
    <location>
        <begin position="169"/>
        <end position="244"/>
    </location>
</feature>
<dbReference type="InterPro" id="IPR027954">
    <property type="entry name" value="Transcobalamin-like_C"/>
</dbReference>
<proteinExistence type="predicted"/>
<dbReference type="Gene3D" id="2.170.130.30">
    <property type="match status" value="1"/>
</dbReference>
<name>A0A7X5HVC1_9FIRM</name>
<dbReference type="AlphaFoldDB" id="A0A7X5HVC1"/>
<feature type="compositionally biased region" description="Polar residues" evidence="1">
    <location>
        <begin position="109"/>
        <end position="123"/>
    </location>
</feature>
<keyword evidence="2" id="KW-0732">Signal</keyword>
<keyword evidence="5" id="KW-1185">Reference proteome</keyword>
<feature type="region of interest" description="Disordered" evidence="1">
    <location>
        <begin position="27"/>
        <end position="156"/>
    </location>
</feature>
<feature type="chain" id="PRO_5038999164" evidence="2">
    <location>
        <begin position="24"/>
        <end position="256"/>
    </location>
</feature>
<accession>A0A7X5HVC1</accession>
<dbReference type="RefSeq" id="WP_162369907.1">
    <property type="nucleotide sequence ID" value="NZ_JAAEEH010000011.1"/>
</dbReference>
<evidence type="ECO:0000256" key="1">
    <source>
        <dbReference type="SAM" id="MobiDB-lite"/>
    </source>
</evidence>
<protein>
    <submittedName>
        <fullName evidence="4">DUF4430 domain-containing protein</fullName>
    </submittedName>
</protein>
<organism evidence="4 5">
    <name type="scientific">Anaerotalea alkaliphila</name>
    <dbReference type="NCBI Taxonomy" id="2662126"/>
    <lineage>
        <taxon>Bacteria</taxon>
        <taxon>Bacillati</taxon>
        <taxon>Bacillota</taxon>
        <taxon>Clostridia</taxon>
        <taxon>Eubacteriales</taxon>
        <taxon>Anaerotalea</taxon>
    </lineage>
</organism>
<gene>
    <name evidence="4" type="ORF">GXN74_05390</name>
</gene>
<dbReference type="PROSITE" id="PS51257">
    <property type="entry name" value="PROKAR_LIPOPROTEIN"/>
    <property type="match status" value="1"/>
</dbReference>
<dbReference type="Proteomes" id="UP000461585">
    <property type="component" value="Unassembled WGS sequence"/>
</dbReference>
<feature type="signal peptide" evidence="2">
    <location>
        <begin position="1"/>
        <end position="23"/>
    </location>
</feature>
<dbReference type="Pfam" id="PF14478">
    <property type="entry name" value="DUF4430"/>
    <property type="match status" value="1"/>
</dbReference>
<evidence type="ECO:0000256" key="2">
    <source>
        <dbReference type="SAM" id="SignalP"/>
    </source>
</evidence>
<dbReference type="EMBL" id="JAAEEH010000011">
    <property type="protein sequence ID" value="NDL67181.1"/>
    <property type="molecule type" value="Genomic_DNA"/>
</dbReference>
<reference evidence="4 5" key="1">
    <citation type="submission" date="2020-01" db="EMBL/GenBank/DDBJ databases">
        <title>Anaeroalcalibacter tamaniensis gen. nov., sp. nov., moderately halophilic strictly anaerobic fermenter bacterium from mud volcano of Taman peninsula.</title>
        <authorList>
            <person name="Frolova A."/>
            <person name="Merkel A.Y."/>
            <person name="Slobodkin A.I."/>
        </authorList>
    </citation>
    <scope>NUCLEOTIDE SEQUENCE [LARGE SCALE GENOMIC DNA]</scope>
    <source>
        <strain evidence="4 5">F-3ap</strain>
    </source>
</reference>
<feature type="compositionally biased region" description="Low complexity" evidence="1">
    <location>
        <begin position="139"/>
        <end position="150"/>
    </location>
</feature>
<evidence type="ECO:0000259" key="3">
    <source>
        <dbReference type="Pfam" id="PF14478"/>
    </source>
</evidence>
<evidence type="ECO:0000313" key="4">
    <source>
        <dbReference type="EMBL" id="NDL67181.1"/>
    </source>
</evidence>
<evidence type="ECO:0000313" key="5">
    <source>
        <dbReference type="Proteomes" id="UP000461585"/>
    </source>
</evidence>